<reference evidence="1 2" key="1">
    <citation type="submission" date="2017-10" db="EMBL/GenBank/DDBJ databases">
        <title>Whole genome of Pedobacter ginsengisoli T01R-27 isolated from tomato rhizosphere.</title>
        <authorList>
            <person name="Weon H.-Y."/>
            <person name="Lee S.A."/>
            <person name="Sang M.K."/>
            <person name="Song J."/>
        </authorList>
    </citation>
    <scope>NUCLEOTIDE SEQUENCE [LARGE SCALE GENOMIC DNA]</scope>
    <source>
        <strain evidence="1 2">T01R-27</strain>
    </source>
</reference>
<dbReference type="KEGG" id="pgs:CPT03_09140"/>
<accession>A0A2D1U4V1</accession>
<dbReference type="EMBL" id="CP024091">
    <property type="protein sequence ID" value="ATP56627.1"/>
    <property type="molecule type" value="Genomic_DNA"/>
</dbReference>
<dbReference type="RefSeq" id="WP_099438568.1">
    <property type="nucleotide sequence ID" value="NZ_CP024091.1"/>
</dbReference>
<name>A0A2D1U4V1_9SPHI</name>
<organism evidence="1 2">
    <name type="scientific">Pedobacter ginsengisoli</name>
    <dbReference type="NCBI Taxonomy" id="363852"/>
    <lineage>
        <taxon>Bacteria</taxon>
        <taxon>Pseudomonadati</taxon>
        <taxon>Bacteroidota</taxon>
        <taxon>Sphingobacteriia</taxon>
        <taxon>Sphingobacteriales</taxon>
        <taxon>Sphingobacteriaceae</taxon>
        <taxon>Pedobacter</taxon>
    </lineage>
</organism>
<gene>
    <name evidence="1" type="ORF">CPT03_09140</name>
</gene>
<dbReference type="AlphaFoldDB" id="A0A2D1U4V1"/>
<keyword evidence="2" id="KW-1185">Reference proteome</keyword>
<evidence type="ECO:0000313" key="2">
    <source>
        <dbReference type="Proteomes" id="UP000223749"/>
    </source>
</evidence>
<evidence type="ECO:0000313" key="1">
    <source>
        <dbReference type="EMBL" id="ATP56627.1"/>
    </source>
</evidence>
<dbReference type="OrthoDB" id="765162at2"/>
<dbReference type="PROSITE" id="PS51257">
    <property type="entry name" value="PROKAR_LIPOPROTEIN"/>
    <property type="match status" value="1"/>
</dbReference>
<proteinExistence type="predicted"/>
<protein>
    <submittedName>
        <fullName evidence="1">Uncharacterized protein</fullName>
    </submittedName>
</protein>
<sequence length="122" mass="13788">MRFYIGLFAFVLIALSSCKKDSTFSNPEIVVSKEGILRIECENCDVKFHTSVKEFNGNILNGSKDIPFYYTSDFKLKTEVVSKENQNIRVLVIDSFGRVVSNELSSKVKGEVSKMEFAITTK</sequence>
<dbReference type="Proteomes" id="UP000223749">
    <property type="component" value="Chromosome"/>
</dbReference>